<protein>
    <submittedName>
        <fullName evidence="1">Uncharacterized protein</fullName>
    </submittedName>
</protein>
<dbReference type="EMBL" id="CM047580">
    <property type="protein sequence ID" value="KAI9922819.1"/>
    <property type="molecule type" value="Genomic_DNA"/>
</dbReference>
<sequence>MSFDLIAVRTPWATLLVESARANDFTDLVLVTETRGEPDGLVVCNLPYGPTAYFSLSNSVLRHRHRVTISEAYTHLIINQFETPLCKRVANILKHMFPVFKPDAKRVITFSNDNDFVSFVTTSLK</sequence>
<proteinExistence type="predicted"/>
<accession>A0ACC0WXM3</accession>
<evidence type="ECO:0000313" key="2">
    <source>
        <dbReference type="Proteomes" id="UP001163321"/>
    </source>
</evidence>
<dbReference type="Proteomes" id="UP001163321">
    <property type="component" value="Chromosome 1"/>
</dbReference>
<gene>
    <name evidence="1" type="ORF">PsorP6_000448</name>
</gene>
<evidence type="ECO:0000313" key="1">
    <source>
        <dbReference type="EMBL" id="KAI9922819.1"/>
    </source>
</evidence>
<comment type="caution">
    <text evidence="1">The sequence shown here is derived from an EMBL/GenBank/DDBJ whole genome shotgun (WGS) entry which is preliminary data.</text>
</comment>
<keyword evidence="2" id="KW-1185">Reference proteome</keyword>
<reference evidence="1 2" key="1">
    <citation type="journal article" date="2022" name="bioRxiv">
        <title>The genome of the oomycete Peronosclerospora sorghi, a cosmopolitan pathogen of maize and sorghum, is inflated with dispersed pseudogenes.</title>
        <authorList>
            <person name="Fletcher K."/>
            <person name="Martin F."/>
            <person name="Isakeit T."/>
            <person name="Cavanaugh K."/>
            <person name="Magill C."/>
            <person name="Michelmore R."/>
        </authorList>
    </citation>
    <scope>NUCLEOTIDE SEQUENCE [LARGE SCALE GENOMIC DNA]</scope>
    <source>
        <strain evidence="1">P6</strain>
    </source>
</reference>
<name>A0ACC0WXM3_9STRA</name>
<organism evidence="1 2">
    <name type="scientific">Peronosclerospora sorghi</name>
    <dbReference type="NCBI Taxonomy" id="230839"/>
    <lineage>
        <taxon>Eukaryota</taxon>
        <taxon>Sar</taxon>
        <taxon>Stramenopiles</taxon>
        <taxon>Oomycota</taxon>
        <taxon>Peronosporomycetes</taxon>
        <taxon>Peronosporales</taxon>
        <taxon>Peronosporaceae</taxon>
        <taxon>Peronosclerospora</taxon>
    </lineage>
</organism>